<evidence type="ECO:0000256" key="1">
    <source>
        <dbReference type="ARBA" id="ARBA00022737"/>
    </source>
</evidence>
<organism evidence="4 5">
    <name type="scientific">Sinanodonta woodiana</name>
    <name type="common">Chinese pond mussel</name>
    <name type="synonym">Anodonta woodiana</name>
    <dbReference type="NCBI Taxonomy" id="1069815"/>
    <lineage>
        <taxon>Eukaryota</taxon>
        <taxon>Metazoa</taxon>
        <taxon>Spiralia</taxon>
        <taxon>Lophotrochozoa</taxon>
        <taxon>Mollusca</taxon>
        <taxon>Bivalvia</taxon>
        <taxon>Autobranchia</taxon>
        <taxon>Heteroconchia</taxon>
        <taxon>Palaeoheterodonta</taxon>
        <taxon>Unionida</taxon>
        <taxon>Unionoidea</taxon>
        <taxon>Unionidae</taxon>
        <taxon>Unioninae</taxon>
        <taxon>Sinanodonta</taxon>
    </lineage>
</organism>
<dbReference type="PANTHER" id="PTHR24161:SF85">
    <property type="entry name" value="PALMITOYLTRANSFERASE HIP14"/>
    <property type="match status" value="1"/>
</dbReference>
<dbReference type="SUPFAM" id="SSF48403">
    <property type="entry name" value="Ankyrin repeat"/>
    <property type="match status" value="1"/>
</dbReference>
<evidence type="ECO:0000256" key="2">
    <source>
        <dbReference type="ARBA" id="ARBA00023043"/>
    </source>
</evidence>
<proteinExistence type="predicted"/>
<protein>
    <submittedName>
        <fullName evidence="4">Uncharacterized protein</fullName>
    </submittedName>
</protein>
<dbReference type="Gene3D" id="1.25.40.20">
    <property type="entry name" value="Ankyrin repeat-containing domain"/>
    <property type="match status" value="3"/>
</dbReference>
<dbReference type="EMBL" id="JBJQND010000007">
    <property type="protein sequence ID" value="KAL3870816.1"/>
    <property type="molecule type" value="Genomic_DNA"/>
</dbReference>
<comment type="caution">
    <text evidence="4">The sequence shown here is derived from an EMBL/GenBank/DDBJ whole genome shotgun (WGS) entry which is preliminary data.</text>
</comment>
<feature type="repeat" description="ANK" evidence="3">
    <location>
        <begin position="228"/>
        <end position="260"/>
    </location>
</feature>
<keyword evidence="5" id="KW-1185">Reference proteome</keyword>
<feature type="repeat" description="ANK" evidence="3">
    <location>
        <begin position="261"/>
        <end position="295"/>
    </location>
</feature>
<dbReference type="AlphaFoldDB" id="A0ABD3WA75"/>
<dbReference type="InterPro" id="IPR036770">
    <property type="entry name" value="Ankyrin_rpt-contain_sf"/>
</dbReference>
<dbReference type="Pfam" id="PF12796">
    <property type="entry name" value="Ank_2"/>
    <property type="match status" value="1"/>
</dbReference>
<dbReference type="SMART" id="SM00248">
    <property type="entry name" value="ANK"/>
    <property type="match status" value="6"/>
</dbReference>
<dbReference type="PROSITE" id="PS50297">
    <property type="entry name" value="ANK_REP_REGION"/>
    <property type="match status" value="4"/>
</dbReference>
<gene>
    <name evidence="4" type="ORF">ACJMK2_038856</name>
</gene>
<sequence>MGSYSSICSKITAEKEKTNETQKKAVLIFEKIEALPWKRKDKIEEKDFKLFHSAIINNNVNQLKRILRKIDNVDDFFNWCMNHSEASKNKINWKLRMPPLHLACMYRRPEIVDLLLQNGANPYQRDKFGRYPFAFLLLCWPRLQFSLEELDPVGHEDTAELYFRNHIQKQHERTRACMGHFLDYKIDPSMVINDNHQTMLHMCAKYNIVAALQFLVNCGGDVEKTNSEGQTPLILACKLSKPDCIYYLLETQAKLDTRDNYGRIGLHYAALSNRLDVNVLIALIRSGSFVNTRDNEGLTPLHFAVMFGQTLKVAVLLDEGADPDARTRKGRSPLYILLNRNNTTGILSAVHLLAESVYLSVHDEERGIPCGLRDNGVYNSLANTLIDMSCNAPSLSSLCLQQIRRLLGINKPYAKQIVHLDCPLMIKSLILNYKWNARTEWLCRLKSVLYHHNP</sequence>
<dbReference type="PANTHER" id="PTHR24161">
    <property type="entry name" value="ANK_REP_REGION DOMAIN-CONTAINING PROTEIN-RELATED"/>
    <property type="match status" value="1"/>
</dbReference>
<dbReference type="PROSITE" id="PS50088">
    <property type="entry name" value="ANK_REPEAT"/>
    <property type="match status" value="4"/>
</dbReference>
<evidence type="ECO:0000256" key="3">
    <source>
        <dbReference type="PROSITE-ProRule" id="PRU00023"/>
    </source>
</evidence>
<dbReference type="InterPro" id="IPR002110">
    <property type="entry name" value="Ankyrin_rpt"/>
</dbReference>
<name>A0ABD3WA75_SINWO</name>
<evidence type="ECO:0000313" key="4">
    <source>
        <dbReference type="EMBL" id="KAL3870816.1"/>
    </source>
</evidence>
<feature type="repeat" description="ANK" evidence="3">
    <location>
        <begin position="296"/>
        <end position="328"/>
    </location>
</feature>
<dbReference type="Proteomes" id="UP001634394">
    <property type="component" value="Unassembled WGS sequence"/>
</dbReference>
<accession>A0ABD3WA75</accession>
<feature type="repeat" description="ANK" evidence="3">
    <location>
        <begin position="95"/>
        <end position="127"/>
    </location>
</feature>
<reference evidence="4 5" key="1">
    <citation type="submission" date="2024-11" db="EMBL/GenBank/DDBJ databases">
        <title>Chromosome-level genome assembly of the freshwater bivalve Anodonta woodiana.</title>
        <authorList>
            <person name="Chen X."/>
        </authorList>
    </citation>
    <scope>NUCLEOTIDE SEQUENCE [LARGE SCALE GENOMIC DNA]</scope>
    <source>
        <strain evidence="4">MN2024</strain>
        <tissue evidence="4">Gills</tissue>
    </source>
</reference>
<keyword evidence="1" id="KW-0677">Repeat</keyword>
<dbReference type="Pfam" id="PF00023">
    <property type="entry name" value="Ank"/>
    <property type="match status" value="2"/>
</dbReference>
<keyword evidence="2 3" id="KW-0040">ANK repeat</keyword>
<evidence type="ECO:0000313" key="5">
    <source>
        <dbReference type="Proteomes" id="UP001634394"/>
    </source>
</evidence>